<dbReference type="Proteomes" id="UP000315700">
    <property type="component" value="Chromosome"/>
</dbReference>
<dbReference type="InParanoid" id="A0A517SAU1"/>
<evidence type="ECO:0000313" key="3">
    <source>
        <dbReference type="Proteomes" id="UP000315700"/>
    </source>
</evidence>
<keyword evidence="3" id="KW-1185">Reference proteome</keyword>
<protein>
    <submittedName>
        <fullName evidence="2">Uncharacterized protein</fullName>
    </submittedName>
</protein>
<organism evidence="2 3">
    <name type="scientific">Caulifigura coniformis</name>
    <dbReference type="NCBI Taxonomy" id="2527983"/>
    <lineage>
        <taxon>Bacteria</taxon>
        <taxon>Pseudomonadati</taxon>
        <taxon>Planctomycetota</taxon>
        <taxon>Planctomycetia</taxon>
        <taxon>Planctomycetales</taxon>
        <taxon>Planctomycetaceae</taxon>
        <taxon>Caulifigura</taxon>
    </lineage>
</organism>
<dbReference type="KEGG" id="ccos:Pan44_12640"/>
<keyword evidence="1" id="KW-0732">Signal</keyword>
<proteinExistence type="predicted"/>
<name>A0A517SAU1_9PLAN</name>
<gene>
    <name evidence="2" type="ORF">Pan44_12640</name>
</gene>
<reference evidence="2 3" key="1">
    <citation type="submission" date="2019-02" db="EMBL/GenBank/DDBJ databases">
        <title>Deep-cultivation of Planctomycetes and their phenomic and genomic characterization uncovers novel biology.</title>
        <authorList>
            <person name="Wiegand S."/>
            <person name="Jogler M."/>
            <person name="Boedeker C."/>
            <person name="Pinto D."/>
            <person name="Vollmers J."/>
            <person name="Rivas-Marin E."/>
            <person name="Kohn T."/>
            <person name="Peeters S.H."/>
            <person name="Heuer A."/>
            <person name="Rast P."/>
            <person name="Oberbeckmann S."/>
            <person name="Bunk B."/>
            <person name="Jeske O."/>
            <person name="Meyerdierks A."/>
            <person name="Storesund J.E."/>
            <person name="Kallscheuer N."/>
            <person name="Luecker S."/>
            <person name="Lage O.M."/>
            <person name="Pohl T."/>
            <person name="Merkel B.J."/>
            <person name="Hornburger P."/>
            <person name="Mueller R.-W."/>
            <person name="Bruemmer F."/>
            <person name="Labrenz M."/>
            <person name="Spormann A.M."/>
            <person name="Op den Camp H."/>
            <person name="Overmann J."/>
            <person name="Amann R."/>
            <person name="Jetten M.S.M."/>
            <person name="Mascher T."/>
            <person name="Medema M.H."/>
            <person name="Devos D.P."/>
            <person name="Kaster A.-K."/>
            <person name="Ovreas L."/>
            <person name="Rohde M."/>
            <person name="Galperin M.Y."/>
            <person name="Jogler C."/>
        </authorList>
    </citation>
    <scope>NUCLEOTIDE SEQUENCE [LARGE SCALE GENOMIC DNA]</scope>
    <source>
        <strain evidence="2 3">Pan44</strain>
    </source>
</reference>
<accession>A0A517SAU1</accession>
<feature type="signal peptide" evidence="1">
    <location>
        <begin position="1"/>
        <end position="21"/>
    </location>
</feature>
<evidence type="ECO:0000313" key="2">
    <source>
        <dbReference type="EMBL" id="QDT53248.1"/>
    </source>
</evidence>
<sequence precursor="true">MKHVAFAVGLLSLLGPAVVAAADVPRGLLTESAFNRALTEPLTARFDELELGQLLKTLGDERRLAFLLDRRVDPSRLVSWRTGGEPFLEAVSDRLSANNNSARAIGSTIFIGPESSVKKLRTVVALRMEELRAKGNPAIKQQFAVLRDHSLAWDEATEPREMLAEISRRWGIRVQGDEEMPYDLWPAGLLFDVNFVEALSLVLIQYDRTFEWNSDATSVTILPMPEKVWIERKHTVPASRRESLREEIGGVLNSIDHTLERDRLLVRGSIEEQERIATLLGQRPGKSTPTKVSNAPLKQRLFTLTAEKVKIGDAFEALREQGITINYDAAAFESAKIDFNRRVDLKLNKASADVFLWTLCEPLGIDYEIEGVTVTLKLKK</sequence>
<dbReference type="AlphaFoldDB" id="A0A517SAU1"/>
<dbReference type="EMBL" id="CP036271">
    <property type="protein sequence ID" value="QDT53248.1"/>
    <property type="molecule type" value="Genomic_DNA"/>
</dbReference>
<feature type="chain" id="PRO_5021886600" evidence="1">
    <location>
        <begin position="22"/>
        <end position="380"/>
    </location>
</feature>
<evidence type="ECO:0000256" key="1">
    <source>
        <dbReference type="SAM" id="SignalP"/>
    </source>
</evidence>
<dbReference type="RefSeq" id="WP_145028301.1">
    <property type="nucleotide sequence ID" value="NZ_CP036271.1"/>
</dbReference>
<dbReference type="OrthoDB" id="286171at2"/>